<evidence type="ECO:0000256" key="2">
    <source>
        <dbReference type="ARBA" id="ARBA00022552"/>
    </source>
</evidence>
<dbReference type="InterPro" id="IPR029064">
    <property type="entry name" value="Ribosomal_eL30-like_sf"/>
</dbReference>
<gene>
    <name evidence="7" type="ORF">PECUL_23A046120</name>
</gene>
<sequence length="449" mass="49668">MAASCSPVTLNVSACELPAVMAALMRGVLRCAGLTQVRCSGNIQVKRYVRALRRTPVRVIPPGGSTGDGQSVPRVTETREERVAPQVISDQNAQPVTRYSARGKSKAEEKHETSLELQYEKAAPGDKRLSKLVTIAKSKKFRDRHGQVLLEGRKLLVDALEAGALLKTLFFSRVEYLKELPSDKLKQAKLIKVKFEDVKTWSDVMSPQGIIGIFLKPDHAKMNYPVSHLKYSIPLSLICDNIRDPGNLGTILRCAAGAGCNKVLLTKGCVDAWEPKVLRSGMGAHFRIPIVNDLDWDTVPNYLSHDTRVFVADNFRPLECNEEGNKKAGDYGWVSTNPRRIYGREEDADASDSDESSDDEEHYIPDIQVQSYDEQWTTQSSALVIGGETHGLSLESLLLAEKTGGRRIFIPVVPGIDSLNSAMAASIILFEGRRQLQSRNTRLKKQVPT</sequence>
<accession>A0AAD1R426</accession>
<proteinExistence type="inferred from homology"/>
<feature type="region of interest" description="Disordered" evidence="5">
    <location>
        <begin position="92"/>
        <end position="114"/>
    </location>
</feature>
<dbReference type="InterPro" id="IPR053888">
    <property type="entry name" value="MRM3-like_sub_bind"/>
</dbReference>
<dbReference type="Pfam" id="PF00588">
    <property type="entry name" value="SpoU_methylase"/>
    <property type="match status" value="1"/>
</dbReference>
<dbReference type="GO" id="GO:0005737">
    <property type="term" value="C:cytoplasm"/>
    <property type="evidence" value="ECO:0007669"/>
    <property type="project" value="UniProtKB-ARBA"/>
</dbReference>
<reference evidence="7" key="1">
    <citation type="submission" date="2022-03" db="EMBL/GenBank/DDBJ databases">
        <authorList>
            <person name="Alioto T."/>
            <person name="Alioto T."/>
            <person name="Gomez Garrido J."/>
        </authorList>
    </citation>
    <scope>NUCLEOTIDE SEQUENCE</scope>
</reference>
<dbReference type="InterPro" id="IPR029026">
    <property type="entry name" value="tRNA_m1G_MTases_N"/>
</dbReference>
<organism evidence="7 8">
    <name type="scientific">Pelobates cultripes</name>
    <name type="common">Western spadefoot toad</name>
    <dbReference type="NCBI Taxonomy" id="61616"/>
    <lineage>
        <taxon>Eukaryota</taxon>
        <taxon>Metazoa</taxon>
        <taxon>Chordata</taxon>
        <taxon>Craniata</taxon>
        <taxon>Vertebrata</taxon>
        <taxon>Euteleostomi</taxon>
        <taxon>Amphibia</taxon>
        <taxon>Batrachia</taxon>
        <taxon>Anura</taxon>
        <taxon>Pelobatoidea</taxon>
        <taxon>Pelobatidae</taxon>
        <taxon>Pelobates</taxon>
    </lineage>
</organism>
<evidence type="ECO:0000259" key="6">
    <source>
        <dbReference type="SMART" id="SM00967"/>
    </source>
</evidence>
<dbReference type="Gene3D" id="3.30.1330.30">
    <property type="match status" value="1"/>
</dbReference>
<comment type="similarity">
    <text evidence="1">Belongs to the class IV-like SAM-binding methyltransferase superfamily. RNA methyltransferase TrmH family.</text>
</comment>
<evidence type="ECO:0000256" key="3">
    <source>
        <dbReference type="ARBA" id="ARBA00022603"/>
    </source>
</evidence>
<evidence type="ECO:0000256" key="5">
    <source>
        <dbReference type="SAM" id="MobiDB-lite"/>
    </source>
</evidence>
<name>A0AAD1R426_PELCU</name>
<keyword evidence="4" id="KW-0808">Transferase</keyword>
<dbReference type="PANTHER" id="PTHR43191:SF2">
    <property type="entry name" value="RRNA METHYLTRANSFERASE 3, MITOCHONDRIAL"/>
    <property type="match status" value="1"/>
</dbReference>
<dbReference type="GO" id="GO:0032259">
    <property type="term" value="P:methylation"/>
    <property type="evidence" value="ECO:0007669"/>
    <property type="project" value="UniProtKB-KW"/>
</dbReference>
<dbReference type="EMBL" id="OW240912">
    <property type="protein sequence ID" value="CAH2222689.1"/>
    <property type="molecule type" value="Genomic_DNA"/>
</dbReference>
<feature type="domain" description="RNA 2-O ribose methyltransferase substrate binding" evidence="6">
    <location>
        <begin position="149"/>
        <end position="220"/>
    </location>
</feature>
<dbReference type="InterPro" id="IPR013123">
    <property type="entry name" value="SpoU_subst-bd"/>
</dbReference>
<evidence type="ECO:0000313" key="7">
    <source>
        <dbReference type="EMBL" id="CAH2222689.1"/>
    </source>
</evidence>
<keyword evidence="2" id="KW-0698">rRNA processing</keyword>
<dbReference type="InterPro" id="IPR029028">
    <property type="entry name" value="Alpha/beta_knot_MTases"/>
</dbReference>
<keyword evidence="3 7" id="KW-0489">Methyltransferase</keyword>
<dbReference type="SUPFAM" id="SSF55315">
    <property type="entry name" value="L30e-like"/>
    <property type="match status" value="1"/>
</dbReference>
<dbReference type="InterPro" id="IPR001537">
    <property type="entry name" value="SpoU_MeTrfase"/>
</dbReference>
<dbReference type="InterPro" id="IPR051259">
    <property type="entry name" value="rRNA_Methyltransferase"/>
</dbReference>
<dbReference type="Pfam" id="PF22435">
    <property type="entry name" value="MRM3-like_sub_bind"/>
    <property type="match status" value="1"/>
</dbReference>
<dbReference type="Proteomes" id="UP001295444">
    <property type="component" value="Chromosome 01"/>
</dbReference>
<dbReference type="GO" id="GO:0008173">
    <property type="term" value="F:RNA methyltransferase activity"/>
    <property type="evidence" value="ECO:0007669"/>
    <property type="project" value="InterPro"/>
</dbReference>
<evidence type="ECO:0000256" key="1">
    <source>
        <dbReference type="ARBA" id="ARBA00007228"/>
    </source>
</evidence>
<dbReference type="SUPFAM" id="SSF75217">
    <property type="entry name" value="alpha/beta knot"/>
    <property type="match status" value="1"/>
</dbReference>
<dbReference type="Gene3D" id="3.40.1280.10">
    <property type="match status" value="1"/>
</dbReference>
<dbReference type="PANTHER" id="PTHR43191">
    <property type="entry name" value="RRNA METHYLTRANSFERASE 3"/>
    <property type="match status" value="1"/>
</dbReference>
<dbReference type="CDD" id="cd18106">
    <property type="entry name" value="SpoU-like_RNMTL1"/>
    <property type="match status" value="1"/>
</dbReference>
<dbReference type="AlphaFoldDB" id="A0AAD1R426"/>
<dbReference type="SMART" id="SM00967">
    <property type="entry name" value="SpoU_sub_bind"/>
    <property type="match status" value="1"/>
</dbReference>
<feature type="compositionally biased region" description="Basic and acidic residues" evidence="5">
    <location>
        <begin position="105"/>
        <end position="114"/>
    </location>
</feature>
<dbReference type="GO" id="GO:0006364">
    <property type="term" value="P:rRNA processing"/>
    <property type="evidence" value="ECO:0007669"/>
    <property type="project" value="UniProtKB-KW"/>
</dbReference>
<protein>
    <submittedName>
        <fullName evidence="7">rRNA methyltransferase 3, mitochondrial</fullName>
    </submittedName>
</protein>
<keyword evidence="8" id="KW-1185">Reference proteome</keyword>
<evidence type="ECO:0000313" key="8">
    <source>
        <dbReference type="Proteomes" id="UP001295444"/>
    </source>
</evidence>
<dbReference type="GO" id="GO:0003723">
    <property type="term" value="F:RNA binding"/>
    <property type="evidence" value="ECO:0007669"/>
    <property type="project" value="InterPro"/>
</dbReference>
<evidence type="ECO:0000256" key="4">
    <source>
        <dbReference type="ARBA" id="ARBA00022679"/>
    </source>
</evidence>